<reference evidence="1" key="1">
    <citation type="submission" date="2023-05" db="EMBL/GenBank/DDBJ databases">
        <title>Nepenthes gracilis genome sequencing.</title>
        <authorList>
            <person name="Fukushima K."/>
        </authorList>
    </citation>
    <scope>NUCLEOTIDE SEQUENCE</scope>
    <source>
        <strain evidence="1">SING2019-196</strain>
    </source>
</reference>
<keyword evidence="2" id="KW-1185">Reference proteome</keyword>
<dbReference type="InterPro" id="IPR043502">
    <property type="entry name" value="DNA/RNA_pol_sf"/>
</dbReference>
<evidence type="ECO:0000313" key="1">
    <source>
        <dbReference type="EMBL" id="GMH17415.1"/>
    </source>
</evidence>
<name>A0AAD3XV20_NEPGR</name>
<proteinExistence type="predicted"/>
<gene>
    <name evidence="1" type="ORF">Nepgr_019256</name>
</gene>
<dbReference type="Gene3D" id="3.30.70.270">
    <property type="match status" value="2"/>
</dbReference>
<accession>A0AAD3XV20</accession>
<dbReference type="Proteomes" id="UP001279734">
    <property type="component" value="Unassembled WGS sequence"/>
</dbReference>
<dbReference type="PANTHER" id="PTHR37984">
    <property type="entry name" value="PROTEIN CBG26694"/>
    <property type="match status" value="1"/>
</dbReference>
<sequence>MLVKRRITGDHIRDLVESFEVLREHQMKLNPAKCVFGVASKKLFGFIVSQRGIETNPEKIKALVNMAPPRSVKDVQRLTRRLTALSLFLAKSGDKYQPLFKALMGTKSNKFQWTADC</sequence>
<dbReference type="AlphaFoldDB" id="A0AAD3XV20"/>
<dbReference type="SUPFAM" id="SSF56672">
    <property type="entry name" value="DNA/RNA polymerases"/>
    <property type="match status" value="1"/>
</dbReference>
<evidence type="ECO:0000313" key="2">
    <source>
        <dbReference type="Proteomes" id="UP001279734"/>
    </source>
</evidence>
<dbReference type="InterPro" id="IPR043128">
    <property type="entry name" value="Rev_trsase/Diguanyl_cyclase"/>
</dbReference>
<dbReference type="EMBL" id="BSYO01000017">
    <property type="protein sequence ID" value="GMH17415.1"/>
    <property type="molecule type" value="Genomic_DNA"/>
</dbReference>
<organism evidence="1 2">
    <name type="scientific">Nepenthes gracilis</name>
    <name type="common">Slender pitcher plant</name>
    <dbReference type="NCBI Taxonomy" id="150966"/>
    <lineage>
        <taxon>Eukaryota</taxon>
        <taxon>Viridiplantae</taxon>
        <taxon>Streptophyta</taxon>
        <taxon>Embryophyta</taxon>
        <taxon>Tracheophyta</taxon>
        <taxon>Spermatophyta</taxon>
        <taxon>Magnoliopsida</taxon>
        <taxon>eudicotyledons</taxon>
        <taxon>Gunneridae</taxon>
        <taxon>Pentapetalae</taxon>
        <taxon>Caryophyllales</taxon>
        <taxon>Nepenthaceae</taxon>
        <taxon>Nepenthes</taxon>
    </lineage>
</organism>
<comment type="caution">
    <text evidence="1">The sequence shown here is derived from an EMBL/GenBank/DDBJ whole genome shotgun (WGS) entry which is preliminary data.</text>
</comment>
<protein>
    <submittedName>
        <fullName evidence="1">Uncharacterized protein</fullName>
    </submittedName>
</protein>
<dbReference type="InterPro" id="IPR050951">
    <property type="entry name" value="Retrovirus_Pol_polyprotein"/>
</dbReference>
<dbReference type="PANTHER" id="PTHR37984:SF5">
    <property type="entry name" value="PROTEIN NYNRIN-LIKE"/>
    <property type="match status" value="1"/>
</dbReference>